<evidence type="ECO:0000313" key="2">
    <source>
        <dbReference type="EMBL" id="RXM97539.1"/>
    </source>
</evidence>
<proteinExistence type="predicted"/>
<dbReference type="AlphaFoldDB" id="A0A662YM06"/>
<comment type="caution">
    <text evidence="2">The sequence shown here is derived from an EMBL/GenBank/DDBJ whole genome shotgun (WGS) entry which is preliminary data.</text>
</comment>
<dbReference type="EMBL" id="SCEB01001044">
    <property type="protein sequence ID" value="RXM97539.1"/>
    <property type="molecule type" value="Genomic_DNA"/>
</dbReference>
<dbReference type="Proteomes" id="UP000289886">
    <property type="component" value="Unassembled WGS sequence"/>
</dbReference>
<keyword evidence="3" id="KW-1185">Reference proteome</keyword>
<reference evidence="2 3" key="1">
    <citation type="submission" date="2019-01" db="EMBL/GenBank/DDBJ databases">
        <title>Draft Genome and Complete Hox-Cluster Characterization of the Sterlet Sturgeon (Acipenser ruthenus).</title>
        <authorList>
            <person name="Wei Q."/>
        </authorList>
    </citation>
    <scope>NUCLEOTIDE SEQUENCE [LARGE SCALE GENOMIC DNA]</scope>
    <source>
        <strain evidence="2">WHYD16114868_AA</strain>
        <tissue evidence="2">Blood</tissue>
    </source>
</reference>
<feature type="compositionally biased region" description="Gly residues" evidence="1">
    <location>
        <begin position="16"/>
        <end position="48"/>
    </location>
</feature>
<gene>
    <name evidence="2" type="ORF">EOD39_14294</name>
</gene>
<accession>A0A662YM06</accession>
<name>A0A662YM06_ACIRT</name>
<protein>
    <submittedName>
        <fullName evidence="2">Uncharacterized protein</fullName>
    </submittedName>
</protein>
<sequence length="56" mass="5101">MLEVGAELGMLESEGSGAGVRAGDAGGRSGAGAGDAGGRSGAGAGDAGGMARCYIK</sequence>
<feature type="region of interest" description="Disordered" evidence="1">
    <location>
        <begin position="13"/>
        <end position="48"/>
    </location>
</feature>
<organism evidence="2 3">
    <name type="scientific">Acipenser ruthenus</name>
    <name type="common">Sterlet sturgeon</name>
    <dbReference type="NCBI Taxonomy" id="7906"/>
    <lineage>
        <taxon>Eukaryota</taxon>
        <taxon>Metazoa</taxon>
        <taxon>Chordata</taxon>
        <taxon>Craniata</taxon>
        <taxon>Vertebrata</taxon>
        <taxon>Euteleostomi</taxon>
        <taxon>Actinopterygii</taxon>
        <taxon>Chondrostei</taxon>
        <taxon>Acipenseriformes</taxon>
        <taxon>Acipenseridae</taxon>
        <taxon>Acipenser</taxon>
    </lineage>
</organism>
<evidence type="ECO:0000313" key="3">
    <source>
        <dbReference type="Proteomes" id="UP000289886"/>
    </source>
</evidence>
<evidence type="ECO:0000256" key="1">
    <source>
        <dbReference type="SAM" id="MobiDB-lite"/>
    </source>
</evidence>